<organism evidence="1">
    <name type="scientific">Spodoptera frugiperda</name>
    <name type="common">Fall armyworm</name>
    <dbReference type="NCBI Taxonomy" id="7108"/>
    <lineage>
        <taxon>Eukaryota</taxon>
        <taxon>Metazoa</taxon>
        <taxon>Ecdysozoa</taxon>
        <taxon>Arthropoda</taxon>
        <taxon>Hexapoda</taxon>
        <taxon>Insecta</taxon>
        <taxon>Pterygota</taxon>
        <taxon>Neoptera</taxon>
        <taxon>Endopterygota</taxon>
        <taxon>Lepidoptera</taxon>
        <taxon>Glossata</taxon>
        <taxon>Ditrysia</taxon>
        <taxon>Noctuoidea</taxon>
        <taxon>Noctuidae</taxon>
        <taxon>Amphipyrinae</taxon>
        <taxon>Spodoptera</taxon>
    </lineage>
</organism>
<accession>A0A2H1VVW7</accession>
<gene>
    <name evidence="1" type="ORF">SFRICE_035542</name>
</gene>
<name>A0A2H1VVW7_SPOFR</name>
<dbReference type="EMBL" id="ODYU01004716">
    <property type="protein sequence ID" value="SOQ44896.1"/>
    <property type="molecule type" value="Genomic_DNA"/>
</dbReference>
<protein>
    <submittedName>
        <fullName evidence="1">SFRICE_035542</fullName>
    </submittedName>
</protein>
<evidence type="ECO:0000313" key="1">
    <source>
        <dbReference type="EMBL" id="SOQ44896.1"/>
    </source>
</evidence>
<proteinExistence type="predicted"/>
<reference evidence="1" key="1">
    <citation type="submission" date="2016-07" db="EMBL/GenBank/DDBJ databases">
        <authorList>
            <person name="Bretaudeau A."/>
        </authorList>
    </citation>
    <scope>NUCLEOTIDE SEQUENCE</scope>
    <source>
        <strain evidence="1">Rice</strain>
        <tissue evidence="1">Whole body</tissue>
    </source>
</reference>
<dbReference type="AlphaFoldDB" id="A0A2H1VVW7"/>
<sequence length="77" mass="8635">MRAPGCGGARPLRDSARAVLEWRATRTGHGYRVEDKSPPAGLPGPARPLPAYTHENLLYYLCPTYSYCTFYRSVDFL</sequence>